<sequence length="68" mass="7241">PANSVTLRFPILSHDDVVGLMINVTNTFGYNITQGSLLTGQLIIPVGTPAIIDLTAPNDFSTKTITLE</sequence>
<organism evidence="1">
    <name type="scientific">mine drainage metagenome</name>
    <dbReference type="NCBI Taxonomy" id="410659"/>
    <lineage>
        <taxon>unclassified sequences</taxon>
        <taxon>metagenomes</taxon>
        <taxon>ecological metagenomes</taxon>
    </lineage>
</organism>
<keyword evidence="1" id="KW-0969">Cilium</keyword>
<protein>
    <submittedName>
        <fullName evidence="1">Flagellin</fullName>
    </submittedName>
</protein>
<proteinExistence type="predicted"/>
<accession>T0Y9A4</accession>
<dbReference type="EMBL" id="AUZX01014595">
    <property type="protein sequence ID" value="EQD31756.1"/>
    <property type="molecule type" value="Genomic_DNA"/>
</dbReference>
<comment type="caution">
    <text evidence="1">The sequence shown here is derived from an EMBL/GenBank/DDBJ whole genome shotgun (WGS) entry which is preliminary data.</text>
</comment>
<keyword evidence="1" id="KW-0282">Flagellum</keyword>
<name>T0Y9A4_9ZZZZ</name>
<gene>
    <name evidence="1" type="ORF">B1A_19773</name>
</gene>
<reference evidence="1" key="1">
    <citation type="submission" date="2013-08" db="EMBL/GenBank/DDBJ databases">
        <authorList>
            <person name="Mendez C."/>
            <person name="Richter M."/>
            <person name="Ferrer M."/>
            <person name="Sanchez J."/>
        </authorList>
    </citation>
    <scope>NUCLEOTIDE SEQUENCE</scope>
</reference>
<keyword evidence="1" id="KW-0966">Cell projection</keyword>
<evidence type="ECO:0000313" key="1">
    <source>
        <dbReference type="EMBL" id="EQD31756.1"/>
    </source>
</evidence>
<feature type="non-terminal residue" evidence="1">
    <location>
        <position position="1"/>
    </location>
</feature>
<reference evidence="1" key="2">
    <citation type="journal article" date="2014" name="ISME J.">
        <title>Microbial stratification in low pH oxic and suboxic macroscopic growths along an acid mine drainage.</title>
        <authorList>
            <person name="Mendez-Garcia C."/>
            <person name="Mesa V."/>
            <person name="Sprenger R.R."/>
            <person name="Richter M."/>
            <person name="Diez M.S."/>
            <person name="Solano J."/>
            <person name="Bargiela R."/>
            <person name="Golyshina O.V."/>
            <person name="Manteca A."/>
            <person name="Ramos J.L."/>
            <person name="Gallego J.R."/>
            <person name="Llorente I."/>
            <person name="Martins Dos Santos V.A."/>
            <person name="Jensen O.N."/>
            <person name="Pelaez A.I."/>
            <person name="Sanchez J."/>
            <person name="Ferrer M."/>
        </authorList>
    </citation>
    <scope>NUCLEOTIDE SEQUENCE</scope>
</reference>
<dbReference type="AlphaFoldDB" id="T0Y9A4"/>